<dbReference type="GO" id="GO:0005829">
    <property type="term" value="C:cytosol"/>
    <property type="evidence" value="ECO:0007669"/>
    <property type="project" value="TreeGrafter"/>
</dbReference>
<dbReference type="GO" id="GO:0003684">
    <property type="term" value="F:damaged DNA binding"/>
    <property type="evidence" value="ECO:0007669"/>
    <property type="project" value="InterPro"/>
</dbReference>
<dbReference type="EMBL" id="SOCA01000008">
    <property type="protein sequence ID" value="TDU66473.1"/>
    <property type="molecule type" value="Genomic_DNA"/>
</dbReference>
<feature type="binding site" evidence="16">
    <location>
        <position position="11"/>
    </location>
    <ligand>
        <name>Mg(2+)</name>
        <dbReference type="ChEBI" id="CHEBI:18420"/>
    </ligand>
</feature>
<dbReference type="Gene3D" id="3.40.1170.60">
    <property type="match status" value="1"/>
</dbReference>
<keyword evidence="19" id="KW-1185">Reference proteome</keyword>
<keyword evidence="5 16" id="KW-0963">Cytoplasm</keyword>
<dbReference type="GO" id="GO:0042276">
    <property type="term" value="P:error-prone translesion synthesis"/>
    <property type="evidence" value="ECO:0007669"/>
    <property type="project" value="TreeGrafter"/>
</dbReference>
<comment type="cofactor">
    <cofactor evidence="16">
        <name>Mg(2+)</name>
        <dbReference type="ChEBI" id="CHEBI:18420"/>
    </cofactor>
    <text evidence="16">Binds 2 magnesium ions per subunit.</text>
</comment>
<dbReference type="EC" id="2.7.7.7" evidence="16"/>
<comment type="subcellular location">
    <subcellularLocation>
        <location evidence="1 16">Cytoplasm</location>
    </subcellularLocation>
</comment>
<dbReference type="Gene3D" id="3.30.70.270">
    <property type="match status" value="1"/>
</dbReference>
<dbReference type="GO" id="GO:0003887">
    <property type="term" value="F:DNA-directed DNA polymerase activity"/>
    <property type="evidence" value="ECO:0007669"/>
    <property type="project" value="UniProtKB-UniRule"/>
</dbReference>
<dbReference type="FunFam" id="3.40.1170.60:FF:000001">
    <property type="entry name" value="DNA polymerase IV"/>
    <property type="match status" value="1"/>
</dbReference>
<evidence type="ECO:0000256" key="11">
    <source>
        <dbReference type="ARBA" id="ARBA00022842"/>
    </source>
</evidence>
<organism evidence="18 19">
    <name type="scientific">Prosthecobacter fusiformis</name>
    <dbReference type="NCBI Taxonomy" id="48464"/>
    <lineage>
        <taxon>Bacteria</taxon>
        <taxon>Pseudomonadati</taxon>
        <taxon>Verrucomicrobiota</taxon>
        <taxon>Verrucomicrobiia</taxon>
        <taxon>Verrucomicrobiales</taxon>
        <taxon>Verrucomicrobiaceae</taxon>
        <taxon>Prosthecobacter</taxon>
    </lineage>
</organism>
<sequence>MGTPRVILHMDMDAFYASVEQRDEPSYRGRPVIVGSPPDKRGVVCAASYEARKFKVRSAMPSRTAAKLCPEGIFVRPRMDVYRAESARIMTILHEFTPLIEQVSVDEAYLDVSALVAEKTELDEAIEAARPMAAAIKKRIREECGLTASVGISSNKFLAKLASDFQKPDGLTVILDRDKLAFLRPLPVGTVHGVGPVTARGLEAMGLMTVGDLQDTKMSLESVAGSFAWKLKERAMGIDDRPVDLSDERKSISAENTFLKDTDHRPELRSALKEMAQDVSQTLDKHGVGALTVQVKVRYSDFTTLTRQLRLDDPVTTAAEIYRVACFLLARHQLVTGPLRLLGIGLSTLVPPTQQQLRLPI</sequence>
<keyword evidence="14 16" id="KW-0234">DNA repair</keyword>
<comment type="catalytic activity">
    <reaction evidence="15 16">
        <text>DNA(n) + a 2'-deoxyribonucleoside 5'-triphosphate = DNA(n+1) + diphosphate</text>
        <dbReference type="Rhea" id="RHEA:22508"/>
        <dbReference type="Rhea" id="RHEA-COMP:17339"/>
        <dbReference type="Rhea" id="RHEA-COMP:17340"/>
        <dbReference type="ChEBI" id="CHEBI:33019"/>
        <dbReference type="ChEBI" id="CHEBI:61560"/>
        <dbReference type="ChEBI" id="CHEBI:173112"/>
        <dbReference type="EC" id="2.7.7.7"/>
    </reaction>
</comment>
<evidence type="ECO:0000256" key="5">
    <source>
        <dbReference type="ARBA" id="ARBA00022490"/>
    </source>
</evidence>
<evidence type="ECO:0000256" key="15">
    <source>
        <dbReference type="ARBA" id="ARBA00049244"/>
    </source>
</evidence>
<dbReference type="PANTHER" id="PTHR11076:SF33">
    <property type="entry name" value="DNA POLYMERASE KAPPA"/>
    <property type="match status" value="1"/>
</dbReference>
<dbReference type="SUPFAM" id="SSF100879">
    <property type="entry name" value="Lesion bypass DNA polymerase (Y-family), little finger domain"/>
    <property type="match status" value="1"/>
</dbReference>
<dbReference type="InterPro" id="IPR050116">
    <property type="entry name" value="DNA_polymerase-Y"/>
</dbReference>
<evidence type="ECO:0000256" key="9">
    <source>
        <dbReference type="ARBA" id="ARBA00022723"/>
    </source>
</evidence>
<protein>
    <recommendedName>
        <fullName evidence="16">DNA polymerase IV</fullName>
        <shortName evidence="16">Pol IV</shortName>
        <ecNumber evidence="16">2.7.7.7</ecNumber>
    </recommendedName>
</protein>
<evidence type="ECO:0000256" key="7">
    <source>
        <dbReference type="ARBA" id="ARBA00022695"/>
    </source>
</evidence>
<dbReference type="Gene3D" id="3.30.1490.100">
    <property type="entry name" value="DNA polymerase, Y-family, little finger domain"/>
    <property type="match status" value="1"/>
</dbReference>
<evidence type="ECO:0000256" key="2">
    <source>
        <dbReference type="ARBA" id="ARBA00010945"/>
    </source>
</evidence>
<keyword evidence="4 16" id="KW-0515">Mutator protein</keyword>
<evidence type="ECO:0000313" key="18">
    <source>
        <dbReference type="EMBL" id="TDU66473.1"/>
    </source>
</evidence>
<name>A0A4V3FEC6_9BACT</name>
<evidence type="ECO:0000256" key="4">
    <source>
        <dbReference type="ARBA" id="ARBA00022457"/>
    </source>
</evidence>
<dbReference type="OrthoDB" id="9808813at2"/>
<evidence type="ECO:0000256" key="13">
    <source>
        <dbReference type="ARBA" id="ARBA00023125"/>
    </source>
</evidence>
<evidence type="ECO:0000313" key="19">
    <source>
        <dbReference type="Proteomes" id="UP000295662"/>
    </source>
</evidence>
<dbReference type="InterPro" id="IPR043128">
    <property type="entry name" value="Rev_trsase/Diguanyl_cyclase"/>
</dbReference>
<keyword evidence="6 16" id="KW-0808">Transferase</keyword>
<evidence type="ECO:0000256" key="12">
    <source>
        <dbReference type="ARBA" id="ARBA00022932"/>
    </source>
</evidence>
<proteinExistence type="inferred from homology"/>
<keyword evidence="11 16" id="KW-0460">Magnesium</keyword>
<feature type="domain" description="UmuC" evidence="17">
    <location>
        <begin position="7"/>
        <end position="195"/>
    </location>
</feature>
<dbReference type="SUPFAM" id="SSF56672">
    <property type="entry name" value="DNA/RNA polymerases"/>
    <property type="match status" value="1"/>
</dbReference>
<dbReference type="InterPro" id="IPR001126">
    <property type="entry name" value="UmuC"/>
</dbReference>
<evidence type="ECO:0000256" key="10">
    <source>
        <dbReference type="ARBA" id="ARBA00022763"/>
    </source>
</evidence>
<keyword evidence="9 16" id="KW-0479">Metal-binding</keyword>
<dbReference type="Proteomes" id="UP000295662">
    <property type="component" value="Unassembled WGS sequence"/>
</dbReference>
<keyword evidence="13 16" id="KW-0238">DNA-binding</keyword>
<gene>
    <name evidence="16" type="primary">dinB</name>
    <name evidence="18" type="ORF">EI77_03568</name>
</gene>
<comment type="function">
    <text evidence="16">Poorly processive, error-prone DNA polymerase involved in untargeted mutagenesis. Copies undamaged DNA at stalled replication forks, which arise in vivo from mismatched or misaligned primer ends. These misaligned primers can be extended by PolIV. Exhibits no 3'-5' exonuclease (proofreading) activity. May be involved in translesional synthesis, in conjunction with the beta clamp from PolIII.</text>
</comment>
<dbReference type="HAMAP" id="MF_01113">
    <property type="entry name" value="DNApol_IV"/>
    <property type="match status" value="1"/>
</dbReference>
<evidence type="ECO:0000256" key="14">
    <source>
        <dbReference type="ARBA" id="ARBA00023204"/>
    </source>
</evidence>
<dbReference type="RefSeq" id="WP_133796582.1">
    <property type="nucleotide sequence ID" value="NZ_SOCA01000008.1"/>
</dbReference>
<dbReference type="Pfam" id="PF11799">
    <property type="entry name" value="IMS_C"/>
    <property type="match status" value="1"/>
</dbReference>
<evidence type="ECO:0000256" key="16">
    <source>
        <dbReference type="HAMAP-Rule" id="MF_01113"/>
    </source>
</evidence>
<dbReference type="InterPro" id="IPR036775">
    <property type="entry name" value="DNA_pol_Y-fam_lit_finger_sf"/>
</dbReference>
<feature type="site" description="Substrate discrimination" evidence="16">
    <location>
        <position position="16"/>
    </location>
</feature>
<keyword evidence="10 16" id="KW-0227">DNA damage</keyword>
<evidence type="ECO:0000259" key="17">
    <source>
        <dbReference type="PROSITE" id="PS50173"/>
    </source>
</evidence>
<comment type="caution">
    <text evidence="18">The sequence shown here is derived from an EMBL/GenBank/DDBJ whole genome shotgun (WGS) entry which is preliminary data.</text>
</comment>
<dbReference type="FunFam" id="3.30.1490.100:FF:000004">
    <property type="entry name" value="DNA polymerase IV"/>
    <property type="match status" value="1"/>
</dbReference>
<accession>A0A4V3FEC6</accession>
<keyword evidence="12 16" id="KW-0239">DNA-directed DNA polymerase</keyword>
<dbReference type="GO" id="GO:0000287">
    <property type="term" value="F:magnesium ion binding"/>
    <property type="evidence" value="ECO:0007669"/>
    <property type="project" value="UniProtKB-UniRule"/>
</dbReference>
<dbReference type="GO" id="GO:0006261">
    <property type="term" value="P:DNA-templated DNA replication"/>
    <property type="evidence" value="ECO:0007669"/>
    <property type="project" value="UniProtKB-UniRule"/>
</dbReference>
<dbReference type="Pfam" id="PF00817">
    <property type="entry name" value="IMS"/>
    <property type="match status" value="1"/>
</dbReference>
<dbReference type="InterPro" id="IPR017961">
    <property type="entry name" value="DNA_pol_Y-fam_little_finger"/>
</dbReference>
<dbReference type="Gene3D" id="1.10.150.20">
    <property type="entry name" value="5' to 3' exonuclease, C-terminal subdomain"/>
    <property type="match status" value="1"/>
</dbReference>
<feature type="active site" evidence="16">
    <location>
        <position position="107"/>
    </location>
</feature>
<dbReference type="InterPro" id="IPR043502">
    <property type="entry name" value="DNA/RNA_pol_sf"/>
</dbReference>
<evidence type="ECO:0000256" key="8">
    <source>
        <dbReference type="ARBA" id="ARBA00022705"/>
    </source>
</evidence>
<dbReference type="AlphaFoldDB" id="A0A4V3FEC6"/>
<keyword evidence="7 16" id="KW-0548">Nucleotidyltransferase</keyword>
<evidence type="ECO:0000256" key="3">
    <source>
        <dbReference type="ARBA" id="ARBA00011245"/>
    </source>
</evidence>
<dbReference type="GO" id="GO:0006281">
    <property type="term" value="P:DNA repair"/>
    <property type="evidence" value="ECO:0007669"/>
    <property type="project" value="UniProtKB-UniRule"/>
</dbReference>
<keyword evidence="8 16" id="KW-0235">DNA replication</keyword>
<dbReference type="PROSITE" id="PS50173">
    <property type="entry name" value="UMUC"/>
    <property type="match status" value="1"/>
</dbReference>
<dbReference type="InterPro" id="IPR022880">
    <property type="entry name" value="DNApol_IV"/>
</dbReference>
<dbReference type="PANTHER" id="PTHR11076">
    <property type="entry name" value="DNA REPAIR POLYMERASE UMUC / TRANSFERASE FAMILY MEMBER"/>
    <property type="match status" value="1"/>
</dbReference>
<feature type="binding site" evidence="16">
    <location>
        <position position="106"/>
    </location>
    <ligand>
        <name>Mg(2+)</name>
        <dbReference type="ChEBI" id="CHEBI:18420"/>
    </ligand>
</feature>
<reference evidence="18 19" key="1">
    <citation type="submission" date="2019-03" db="EMBL/GenBank/DDBJ databases">
        <title>Genomic Encyclopedia of Archaeal and Bacterial Type Strains, Phase II (KMG-II): from individual species to whole genera.</title>
        <authorList>
            <person name="Goeker M."/>
        </authorList>
    </citation>
    <scope>NUCLEOTIDE SEQUENCE [LARGE SCALE GENOMIC DNA]</scope>
    <source>
        <strain evidence="18 19">ATCC 25309</strain>
    </source>
</reference>
<evidence type="ECO:0000256" key="1">
    <source>
        <dbReference type="ARBA" id="ARBA00004496"/>
    </source>
</evidence>
<dbReference type="NCBIfam" id="NF002677">
    <property type="entry name" value="PRK02406.1"/>
    <property type="match status" value="1"/>
</dbReference>
<comment type="subunit">
    <text evidence="3 16">Monomer.</text>
</comment>
<dbReference type="GO" id="GO:0009432">
    <property type="term" value="P:SOS response"/>
    <property type="evidence" value="ECO:0007669"/>
    <property type="project" value="TreeGrafter"/>
</dbReference>
<dbReference type="CDD" id="cd03586">
    <property type="entry name" value="PolY_Pol_IV_kappa"/>
    <property type="match status" value="1"/>
</dbReference>
<evidence type="ECO:0000256" key="6">
    <source>
        <dbReference type="ARBA" id="ARBA00022679"/>
    </source>
</evidence>
<comment type="similarity">
    <text evidence="2 16">Belongs to the DNA polymerase type-Y family.</text>
</comment>